<comment type="caution">
    <text evidence="2">The sequence shown here is derived from an EMBL/GenBank/DDBJ whole genome shotgun (WGS) entry which is preliminary data.</text>
</comment>
<keyword evidence="1" id="KW-1133">Transmembrane helix</keyword>
<dbReference type="EMBL" id="MGJO01000021">
    <property type="protein sequence ID" value="OGN09469.1"/>
    <property type="molecule type" value="Genomic_DNA"/>
</dbReference>
<gene>
    <name evidence="2" type="ORF">A3C61_01710</name>
</gene>
<sequence>MNSRTSFHQSGVGLIEAMVALLILTVGLIPVLAVVSSSNNLSALIRNNLIAANLAQESVEVVRGLRDENWFSGQSFDNGLIGTWRVQWNTSWTNPPQQVGTNPSLKFDSATGLYGYSAGADTQFKRTVTVSLVGTCNCEMKIVGEVTWPERGRNRVIKAESHLFNWK</sequence>
<reference evidence="2 3" key="1">
    <citation type="journal article" date="2016" name="Nat. Commun.">
        <title>Thousands of microbial genomes shed light on interconnected biogeochemical processes in an aquifer system.</title>
        <authorList>
            <person name="Anantharaman K."/>
            <person name="Brown C.T."/>
            <person name="Hug L.A."/>
            <person name="Sharon I."/>
            <person name="Castelle C.J."/>
            <person name="Probst A.J."/>
            <person name="Thomas B.C."/>
            <person name="Singh A."/>
            <person name="Wilkins M.J."/>
            <person name="Karaoz U."/>
            <person name="Brodie E.L."/>
            <person name="Williams K.H."/>
            <person name="Hubbard S.S."/>
            <person name="Banfield J.F."/>
        </authorList>
    </citation>
    <scope>NUCLEOTIDE SEQUENCE [LARGE SCALE GENOMIC DNA]</scope>
</reference>
<name>A0A1F8FB44_9BACT</name>
<dbReference type="AlphaFoldDB" id="A0A1F8FB44"/>
<organism evidence="2 3">
    <name type="scientific">Candidatus Yanofskybacteria bacterium RIFCSPHIGHO2_02_FULL_39_10</name>
    <dbReference type="NCBI Taxonomy" id="1802674"/>
    <lineage>
        <taxon>Bacteria</taxon>
        <taxon>Candidatus Yanofskyibacteriota</taxon>
    </lineage>
</organism>
<dbReference type="Proteomes" id="UP000178908">
    <property type="component" value="Unassembled WGS sequence"/>
</dbReference>
<accession>A0A1F8FB44</accession>
<protein>
    <submittedName>
        <fullName evidence="2">Uncharacterized protein</fullName>
    </submittedName>
</protein>
<evidence type="ECO:0000256" key="1">
    <source>
        <dbReference type="SAM" id="Phobius"/>
    </source>
</evidence>
<keyword evidence="1" id="KW-0812">Transmembrane</keyword>
<keyword evidence="1" id="KW-0472">Membrane</keyword>
<evidence type="ECO:0000313" key="2">
    <source>
        <dbReference type="EMBL" id="OGN09469.1"/>
    </source>
</evidence>
<proteinExistence type="predicted"/>
<feature type="transmembrane region" description="Helical" evidence="1">
    <location>
        <begin position="12"/>
        <end position="35"/>
    </location>
</feature>
<dbReference type="InterPro" id="IPR012902">
    <property type="entry name" value="N_methyl_site"/>
</dbReference>
<evidence type="ECO:0000313" key="3">
    <source>
        <dbReference type="Proteomes" id="UP000178908"/>
    </source>
</evidence>
<dbReference type="Pfam" id="PF07963">
    <property type="entry name" value="N_methyl"/>
    <property type="match status" value="1"/>
</dbReference>